<reference evidence="9 10" key="1">
    <citation type="journal article" date="2021" name="Comput. Struct. Biotechnol. J.">
        <title>De novo genome assembly of the potent medicinal plant Rehmannia glutinosa using nanopore technology.</title>
        <authorList>
            <person name="Ma L."/>
            <person name="Dong C."/>
            <person name="Song C."/>
            <person name="Wang X."/>
            <person name="Zheng X."/>
            <person name="Niu Y."/>
            <person name="Chen S."/>
            <person name="Feng W."/>
        </authorList>
    </citation>
    <scope>NUCLEOTIDE SEQUENCE [LARGE SCALE GENOMIC DNA]</scope>
    <source>
        <strain evidence="9">DH-2019</strain>
    </source>
</reference>
<comment type="caution">
    <text evidence="9">The sequence shown here is derived from an EMBL/GenBank/DDBJ whole genome shotgun (WGS) entry which is preliminary data.</text>
</comment>
<keyword evidence="10" id="KW-1185">Reference proteome</keyword>
<sequence length="181" mass="20280">MNDRNPKEMIKQGKMGMLRFIKLCSHGNSWLLNVRFGSKFSNNTKFSADKVSTKVAIYAIIASPVAKFALMLLPIVKDVENQLMRRPNRGISILLRSGLVISSIVVALIFPLFGYLMTLVGAFFDIALSIILSCVFYMKITKRYLYGFESISMWGIVVVGVLVLSLGTFQATWDIVKHFTG</sequence>
<keyword evidence="6 7" id="KW-0472">Membrane</keyword>
<keyword evidence="2" id="KW-0813">Transport</keyword>
<evidence type="ECO:0000256" key="4">
    <source>
        <dbReference type="ARBA" id="ARBA00022970"/>
    </source>
</evidence>
<feature type="domain" description="Amino acid transporter transmembrane" evidence="8">
    <location>
        <begin position="41"/>
        <end position="170"/>
    </location>
</feature>
<evidence type="ECO:0000256" key="6">
    <source>
        <dbReference type="ARBA" id="ARBA00023136"/>
    </source>
</evidence>
<name>A0ABR0V573_REHGL</name>
<feature type="transmembrane region" description="Helical" evidence="7">
    <location>
        <begin position="151"/>
        <end position="173"/>
    </location>
</feature>
<evidence type="ECO:0000256" key="7">
    <source>
        <dbReference type="SAM" id="Phobius"/>
    </source>
</evidence>
<evidence type="ECO:0000256" key="2">
    <source>
        <dbReference type="ARBA" id="ARBA00022448"/>
    </source>
</evidence>
<dbReference type="Pfam" id="PF01490">
    <property type="entry name" value="Aa_trans"/>
    <property type="match status" value="1"/>
</dbReference>
<evidence type="ECO:0000313" key="10">
    <source>
        <dbReference type="Proteomes" id="UP001318860"/>
    </source>
</evidence>
<keyword evidence="3 7" id="KW-0812">Transmembrane</keyword>
<keyword evidence="5 7" id="KW-1133">Transmembrane helix</keyword>
<evidence type="ECO:0000259" key="8">
    <source>
        <dbReference type="Pfam" id="PF01490"/>
    </source>
</evidence>
<gene>
    <name evidence="9" type="ORF">DH2020_036961</name>
</gene>
<feature type="transmembrane region" description="Helical" evidence="7">
    <location>
        <begin position="93"/>
        <end position="113"/>
    </location>
</feature>
<feature type="transmembrane region" description="Helical" evidence="7">
    <location>
        <begin position="119"/>
        <end position="139"/>
    </location>
</feature>
<dbReference type="EMBL" id="JABTTQ020001659">
    <property type="protein sequence ID" value="KAK6129252.1"/>
    <property type="molecule type" value="Genomic_DNA"/>
</dbReference>
<keyword evidence="4" id="KW-0029">Amino-acid transport</keyword>
<dbReference type="InterPro" id="IPR013057">
    <property type="entry name" value="AA_transpt_TM"/>
</dbReference>
<accession>A0ABR0V573</accession>
<evidence type="ECO:0000313" key="9">
    <source>
        <dbReference type="EMBL" id="KAK6129252.1"/>
    </source>
</evidence>
<evidence type="ECO:0000256" key="5">
    <source>
        <dbReference type="ARBA" id="ARBA00022989"/>
    </source>
</evidence>
<protein>
    <recommendedName>
        <fullName evidence="8">Amino acid transporter transmembrane domain-containing protein</fullName>
    </recommendedName>
</protein>
<evidence type="ECO:0000256" key="1">
    <source>
        <dbReference type="ARBA" id="ARBA00004370"/>
    </source>
</evidence>
<comment type="subcellular location">
    <subcellularLocation>
        <location evidence="1">Membrane</location>
    </subcellularLocation>
</comment>
<feature type="transmembrane region" description="Helical" evidence="7">
    <location>
        <begin position="55"/>
        <end position="73"/>
    </location>
</feature>
<organism evidence="9 10">
    <name type="scientific">Rehmannia glutinosa</name>
    <name type="common">Chinese foxglove</name>
    <dbReference type="NCBI Taxonomy" id="99300"/>
    <lineage>
        <taxon>Eukaryota</taxon>
        <taxon>Viridiplantae</taxon>
        <taxon>Streptophyta</taxon>
        <taxon>Embryophyta</taxon>
        <taxon>Tracheophyta</taxon>
        <taxon>Spermatophyta</taxon>
        <taxon>Magnoliopsida</taxon>
        <taxon>eudicotyledons</taxon>
        <taxon>Gunneridae</taxon>
        <taxon>Pentapetalae</taxon>
        <taxon>asterids</taxon>
        <taxon>lamiids</taxon>
        <taxon>Lamiales</taxon>
        <taxon>Orobanchaceae</taxon>
        <taxon>Rehmannieae</taxon>
        <taxon>Rehmannia</taxon>
    </lineage>
</organism>
<dbReference type="PANTHER" id="PTHR48017">
    <property type="entry name" value="OS05G0424000 PROTEIN-RELATED"/>
    <property type="match status" value="1"/>
</dbReference>
<evidence type="ECO:0000256" key="3">
    <source>
        <dbReference type="ARBA" id="ARBA00022692"/>
    </source>
</evidence>
<proteinExistence type="predicted"/>
<dbReference type="Proteomes" id="UP001318860">
    <property type="component" value="Unassembled WGS sequence"/>
</dbReference>